<gene>
    <name evidence="2" type="ORF">UFOVP1325_28</name>
    <name evidence="3" type="ORF">UFOVP1435_2</name>
    <name evidence="4" type="ORF">UFOVP1530_33</name>
</gene>
<evidence type="ECO:0000313" key="3">
    <source>
        <dbReference type="EMBL" id="CAB4212322.1"/>
    </source>
</evidence>
<proteinExistence type="predicted"/>
<dbReference type="EMBL" id="LR797386">
    <property type="protein sequence ID" value="CAB4212322.1"/>
    <property type="molecule type" value="Genomic_DNA"/>
</dbReference>
<evidence type="ECO:0000256" key="1">
    <source>
        <dbReference type="SAM" id="MobiDB-lite"/>
    </source>
</evidence>
<accession>A0A6J7XFT8</accession>
<sequence length="233" mass="25135">MFDQSSGASSSNNNSGELIPHGTLARVSVMVTGIKESKRTGGGYANLELVILDGPYAKRRIWTVVMNPADPRNMDDVKRAEGKVDGAKMGLVALTRIFEAAGVFTSDPRSYQKFNGASFNVITDALNGLTAAIKIKIAKGKDGYEDKNEVAEFLSPVSSSGTTKYWQQLIRESAGSARQEAFTSPQAPAIAPSFKVETAKPQQTQPQPSPRPTWIKAAVKPAEDTQDNQNNPF</sequence>
<organism evidence="4">
    <name type="scientific">uncultured Caudovirales phage</name>
    <dbReference type="NCBI Taxonomy" id="2100421"/>
    <lineage>
        <taxon>Viruses</taxon>
        <taxon>Duplodnaviria</taxon>
        <taxon>Heunggongvirae</taxon>
        <taxon>Uroviricota</taxon>
        <taxon>Caudoviricetes</taxon>
        <taxon>Peduoviridae</taxon>
        <taxon>Maltschvirus</taxon>
        <taxon>Maltschvirus maltsch</taxon>
    </lineage>
</organism>
<evidence type="ECO:0000313" key="4">
    <source>
        <dbReference type="EMBL" id="CAB5228001.1"/>
    </source>
</evidence>
<name>A0A6J7XFT8_9CAUD</name>
<dbReference type="EMBL" id="LR798379">
    <property type="protein sequence ID" value="CAB5228001.1"/>
    <property type="molecule type" value="Genomic_DNA"/>
</dbReference>
<reference evidence="4" key="1">
    <citation type="submission" date="2020-05" db="EMBL/GenBank/DDBJ databases">
        <authorList>
            <person name="Chiriac C."/>
            <person name="Salcher M."/>
            <person name="Ghai R."/>
            <person name="Kavagutti S V."/>
        </authorList>
    </citation>
    <scope>NUCLEOTIDE SEQUENCE</scope>
</reference>
<dbReference type="EMBL" id="LR797274">
    <property type="protein sequence ID" value="CAB4198862.1"/>
    <property type="molecule type" value="Genomic_DNA"/>
</dbReference>
<protein>
    <submittedName>
        <fullName evidence="4">Uncharacterized protein</fullName>
    </submittedName>
</protein>
<feature type="region of interest" description="Disordered" evidence="1">
    <location>
        <begin position="176"/>
        <end position="233"/>
    </location>
</feature>
<evidence type="ECO:0000313" key="2">
    <source>
        <dbReference type="EMBL" id="CAB4198862.1"/>
    </source>
</evidence>